<dbReference type="PROSITE" id="PS50109">
    <property type="entry name" value="HIS_KIN"/>
    <property type="match status" value="1"/>
</dbReference>
<feature type="domain" description="HAMP" evidence="16">
    <location>
        <begin position="172"/>
        <end position="224"/>
    </location>
</feature>
<comment type="subcellular location">
    <subcellularLocation>
        <location evidence="2">Cell membrane</location>
        <topology evidence="2">Multi-pass membrane protein</topology>
    </subcellularLocation>
</comment>
<evidence type="ECO:0000256" key="3">
    <source>
        <dbReference type="ARBA" id="ARBA00012438"/>
    </source>
</evidence>
<dbReference type="InterPro" id="IPR003661">
    <property type="entry name" value="HisK_dim/P_dom"/>
</dbReference>
<dbReference type="CDD" id="cd06225">
    <property type="entry name" value="HAMP"/>
    <property type="match status" value="1"/>
</dbReference>
<dbReference type="GO" id="GO:0005524">
    <property type="term" value="F:ATP binding"/>
    <property type="evidence" value="ECO:0007669"/>
    <property type="project" value="UniProtKB-KW"/>
</dbReference>
<evidence type="ECO:0000313" key="17">
    <source>
        <dbReference type="EMBL" id="XBS54895.1"/>
    </source>
</evidence>
<dbReference type="GO" id="GO:0000155">
    <property type="term" value="F:phosphorelay sensor kinase activity"/>
    <property type="evidence" value="ECO:0007669"/>
    <property type="project" value="InterPro"/>
</dbReference>
<evidence type="ECO:0000256" key="7">
    <source>
        <dbReference type="ARBA" id="ARBA00022692"/>
    </source>
</evidence>
<reference evidence="17" key="1">
    <citation type="submission" date="2024-06" db="EMBL/GenBank/DDBJ databases">
        <title>Lacrimispora cavernae sp. nov., a novel anaerobe isolated from bat guano pile inside a cave.</title>
        <authorList>
            <person name="Miller S.L."/>
            <person name="Lu N."/>
            <person name="King J."/>
            <person name="Sankaranarayanan K."/>
            <person name="Lawson P.A."/>
        </authorList>
    </citation>
    <scope>NUCLEOTIDE SEQUENCE</scope>
    <source>
        <strain evidence="17">BS-2</strain>
    </source>
</reference>
<keyword evidence="4" id="KW-1003">Cell membrane</keyword>
<evidence type="ECO:0000256" key="5">
    <source>
        <dbReference type="ARBA" id="ARBA00022553"/>
    </source>
</evidence>
<evidence type="ECO:0000256" key="12">
    <source>
        <dbReference type="ARBA" id="ARBA00023012"/>
    </source>
</evidence>
<organism evidence="17">
    <name type="scientific">Lacrimispora sp. BS-2</name>
    <dbReference type="NCBI Taxonomy" id="3151850"/>
    <lineage>
        <taxon>Bacteria</taxon>
        <taxon>Bacillati</taxon>
        <taxon>Bacillota</taxon>
        <taxon>Clostridia</taxon>
        <taxon>Lachnospirales</taxon>
        <taxon>Lachnospiraceae</taxon>
        <taxon>Lacrimispora</taxon>
    </lineage>
</organism>
<evidence type="ECO:0000256" key="14">
    <source>
        <dbReference type="SAM" id="Phobius"/>
    </source>
</evidence>
<keyword evidence="8" id="KW-0547">Nucleotide-binding</keyword>
<dbReference type="AlphaFoldDB" id="A0AAU7PRN7"/>
<evidence type="ECO:0000256" key="11">
    <source>
        <dbReference type="ARBA" id="ARBA00022989"/>
    </source>
</evidence>
<dbReference type="EC" id="2.7.13.3" evidence="3"/>
<dbReference type="InterPro" id="IPR003660">
    <property type="entry name" value="HAMP_dom"/>
</dbReference>
<evidence type="ECO:0000256" key="4">
    <source>
        <dbReference type="ARBA" id="ARBA00022475"/>
    </source>
</evidence>
<keyword evidence="12" id="KW-0902">Two-component regulatory system</keyword>
<dbReference type="PROSITE" id="PS50885">
    <property type="entry name" value="HAMP"/>
    <property type="match status" value="1"/>
</dbReference>
<evidence type="ECO:0000256" key="1">
    <source>
        <dbReference type="ARBA" id="ARBA00000085"/>
    </source>
</evidence>
<evidence type="ECO:0000256" key="6">
    <source>
        <dbReference type="ARBA" id="ARBA00022679"/>
    </source>
</evidence>
<evidence type="ECO:0000256" key="10">
    <source>
        <dbReference type="ARBA" id="ARBA00022840"/>
    </source>
</evidence>
<feature type="domain" description="Histidine kinase" evidence="15">
    <location>
        <begin position="239"/>
        <end position="438"/>
    </location>
</feature>
<evidence type="ECO:0000259" key="16">
    <source>
        <dbReference type="PROSITE" id="PS50885"/>
    </source>
</evidence>
<dbReference type="EMBL" id="CP157940">
    <property type="protein sequence ID" value="XBS54895.1"/>
    <property type="molecule type" value="Genomic_DNA"/>
</dbReference>
<keyword evidence="11 14" id="KW-1133">Transmembrane helix</keyword>
<keyword evidence="6" id="KW-0808">Transferase</keyword>
<dbReference type="InterPro" id="IPR050398">
    <property type="entry name" value="HssS/ArlS-like"/>
</dbReference>
<dbReference type="InterPro" id="IPR036097">
    <property type="entry name" value="HisK_dim/P_sf"/>
</dbReference>
<dbReference type="GO" id="GO:0005886">
    <property type="term" value="C:plasma membrane"/>
    <property type="evidence" value="ECO:0007669"/>
    <property type="project" value="UniProtKB-SubCell"/>
</dbReference>
<dbReference type="PANTHER" id="PTHR45528:SF1">
    <property type="entry name" value="SENSOR HISTIDINE KINASE CPXA"/>
    <property type="match status" value="1"/>
</dbReference>
<dbReference type="Gene3D" id="3.30.565.10">
    <property type="entry name" value="Histidine kinase-like ATPase, C-terminal domain"/>
    <property type="match status" value="1"/>
</dbReference>
<evidence type="ECO:0000256" key="9">
    <source>
        <dbReference type="ARBA" id="ARBA00022777"/>
    </source>
</evidence>
<dbReference type="SMART" id="SM00388">
    <property type="entry name" value="HisKA"/>
    <property type="match status" value="1"/>
</dbReference>
<dbReference type="Gene3D" id="1.10.287.130">
    <property type="match status" value="1"/>
</dbReference>
<dbReference type="SUPFAM" id="SSF158472">
    <property type="entry name" value="HAMP domain-like"/>
    <property type="match status" value="1"/>
</dbReference>
<keyword evidence="13 14" id="KW-0472">Membrane</keyword>
<keyword evidence="5" id="KW-0597">Phosphoprotein</keyword>
<feature type="transmembrane region" description="Helical" evidence="14">
    <location>
        <begin position="14"/>
        <end position="34"/>
    </location>
</feature>
<keyword evidence="9 17" id="KW-0418">Kinase</keyword>
<dbReference type="Pfam" id="PF00512">
    <property type="entry name" value="HisKA"/>
    <property type="match status" value="1"/>
</dbReference>
<protein>
    <recommendedName>
        <fullName evidence="3">histidine kinase</fullName>
        <ecNumber evidence="3">2.7.13.3</ecNumber>
    </recommendedName>
</protein>
<dbReference type="Gene3D" id="6.10.340.10">
    <property type="match status" value="1"/>
</dbReference>
<feature type="transmembrane region" description="Helical" evidence="14">
    <location>
        <begin position="150"/>
        <end position="170"/>
    </location>
</feature>
<dbReference type="SUPFAM" id="SSF55874">
    <property type="entry name" value="ATPase domain of HSP90 chaperone/DNA topoisomerase II/histidine kinase"/>
    <property type="match status" value="1"/>
</dbReference>
<keyword evidence="10" id="KW-0067">ATP-binding</keyword>
<evidence type="ECO:0000256" key="8">
    <source>
        <dbReference type="ARBA" id="ARBA00022741"/>
    </source>
</evidence>
<gene>
    <name evidence="17" type="ORF">ABFV83_03620</name>
</gene>
<sequence>MKHKWISSLRYKQIFVLILGAIISFGMYFAAQAFGDYLVSRNHMNEDAAWKRLTNYQNSFEHYINKYQISVKNVSSISKWVKNHKYVYLTIFNGDEIIYESGFWNDAYTSYEPAGSIEENIWEATRDITFSDGIYSVSIIDSSEIKWYNLVFYVSWGVFFLFLFVILIIYNHQIIARIMLLSKEVSLIEKGDLEQPIYYKGNDEISLLARNADNMRNSIITRYKSEKEAWEANSELITSISHDIRTPLTSLIGYLEILDSKSYHSEEQLDKYIKSCREKSIQLKDLSDRLFQYFLVFGKERIFMQMETFDAKILLQQLFMEYVFDLGNLGFDVKTEFAEQPCSITADIQYLRRLFDNLFSNVKKYAGGDGPVIVKSYINGNDLIITISNEIRKDSVFLESTNIGLKTCQKIAEQMNGTFEIQKNRTNFKARITFPIEPV</sequence>
<dbReference type="InterPro" id="IPR036890">
    <property type="entry name" value="HATPase_C_sf"/>
</dbReference>
<comment type="catalytic activity">
    <reaction evidence="1">
        <text>ATP + protein L-histidine = ADP + protein N-phospho-L-histidine.</text>
        <dbReference type="EC" id="2.7.13.3"/>
    </reaction>
</comment>
<evidence type="ECO:0000256" key="2">
    <source>
        <dbReference type="ARBA" id="ARBA00004651"/>
    </source>
</evidence>
<proteinExistence type="predicted"/>
<dbReference type="PANTHER" id="PTHR45528">
    <property type="entry name" value="SENSOR HISTIDINE KINASE CPXA"/>
    <property type="match status" value="1"/>
</dbReference>
<dbReference type="SUPFAM" id="SSF47384">
    <property type="entry name" value="Homodimeric domain of signal transducing histidine kinase"/>
    <property type="match status" value="1"/>
</dbReference>
<dbReference type="RefSeq" id="WP_349947583.1">
    <property type="nucleotide sequence ID" value="NZ_CP157940.1"/>
</dbReference>
<name>A0AAU7PRN7_9FIRM</name>
<evidence type="ECO:0000256" key="13">
    <source>
        <dbReference type="ARBA" id="ARBA00023136"/>
    </source>
</evidence>
<dbReference type="CDD" id="cd00082">
    <property type="entry name" value="HisKA"/>
    <property type="match status" value="1"/>
</dbReference>
<accession>A0AAU7PRN7</accession>
<dbReference type="InterPro" id="IPR005467">
    <property type="entry name" value="His_kinase_dom"/>
</dbReference>
<keyword evidence="7 14" id="KW-0812">Transmembrane</keyword>
<evidence type="ECO:0000259" key="15">
    <source>
        <dbReference type="PROSITE" id="PS50109"/>
    </source>
</evidence>